<protein>
    <recommendedName>
        <fullName evidence="2">SH3b domain-containing protein</fullName>
    </recommendedName>
</protein>
<dbReference type="InterPro" id="IPR003646">
    <property type="entry name" value="SH3-like_bac-type"/>
</dbReference>
<feature type="domain" description="SH3b" evidence="2">
    <location>
        <begin position="32"/>
        <end position="81"/>
    </location>
</feature>
<evidence type="ECO:0000313" key="4">
    <source>
        <dbReference type="Proteomes" id="UP000078103"/>
    </source>
</evidence>
<feature type="chain" id="PRO_5008396170" description="SH3b domain-containing protein" evidence="1">
    <location>
        <begin position="20"/>
        <end position="172"/>
    </location>
</feature>
<dbReference type="Gene3D" id="2.30.30.40">
    <property type="entry name" value="SH3 Domains"/>
    <property type="match status" value="1"/>
</dbReference>
<dbReference type="EMBL" id="LXSH01000004">
    <property type="protein sequence ID" value="OAM25558.1"/>
    <property type="molecule type" value="Genomic_DNA"/>
</dbReference>
<sequence>MKKPLFPLLLTAAMLPAQAADYFLPDVECDGSANVRTAPDTRSKILTVLDSDSSQHKILGRQGGWFHIRLNNGRTGYVHQSQGYIVQNYIVASPDGAANVRHERIDYGQPITRQSEIVATLPNGTRAQIIPKWNRGDWLYYTNQGAYTEKNEYGNNKHISGYIHKSQLRRAD</sequence>
<keyword evidence="1" id="KW-0732">Signal</keyword>
<evidence type="ECO:0000256" key="1">
    <source>
        <dbReference type="SAM" id="SignalP"/>
    </source>
</evidence>
<dbReference type="RefSeq" id="WP_064104941.1">
    <property type="nucleotide sequence ID" value="NZ_LXSH01000004.1"/>
</dbReference>
<reference evidence="4" key="1">
    <citation type="submission" date="2016-05" db="EMBL/GenBank/DDBJ databases">
        <title>Draft genome of Corynebacterium afermentans subsp. afermentans LCDC 88199T.</title>
        <authorList>
            <person name="Bernier A.-M."/>
            <person name="Bernard K."/>
        </authorList>
    </citation>
    <scope>NUCLEOTIDE SEQUENCE [LARGE SCALE GENOMIC DNA]</scope>
    <source>
        <strain evidence="4">NML120819</strain>
    </source>
</reference>
<evidence type="ECO:0000313" key="3">
    <source>
        <dbReference type="EMBL" id="OAM25558.1"/>
    </source>
</evidence>
<feature type="signal peptide" evidence="1">
    <location>
        <begin position="1"/>
        <end position="19"/>
    </location>
</feature>
<evidence type="ECO:0000259" key="2">
    <source>
        <dbReference type="Pfam" id="PF08239"/>
    </source>
</evidence>
<comment type="caution">
    <text evidence="3">The sequence shown here is derived from an EMBL/GenBank/DDBJ whole genome shotgun (WGS) entry which is preliminary data.</text>
</comment>
<proteinExistence type="predicted"/>
<name>A0A1A9RTW0_EIKCO</name>
<dbReference type="Proteomes" id="UP000078103">
    <property type="component" value="Unassembled WGS sequence"/>
</dbReference>
<organism evidence="3 4">
    <name type="scientific">Eikenella corrodens</name>
    <dbReference type="NCBI Taxonomy" id="539"/>
    <lineage>
        <taxon>Bacteria</taxon>
        <taxon>Pseudomonadati</taxon>
        <taxon>Pseudomonadota</taxon>
        <taxon>Betaproteobacteria</taxon>
        <taxon>Neisseriales</taxon>
        <taxon>Neisseriaceae</taxon>
        <taxon>Eikenella</taxon>
    </lineage>
</organism>
<dbReference type="AlphaFoldDB" id="A0A1A9RTW0"/>
<dbReference type="Pfam" id="PF08239">
    <property type="entry name" value="SH3_3"/>
    <property type="match status" value="1"/>
</dbReference>
<accession>A0A1A9RTW0</accession>
<gene>
    <name evidence="3" type="ORF">A7P89_00595</name>
</gene>